<evidence type="ECO:0000313" key="3">
    <source>
        <dbReference type="Proteomes" id="UP001576780"/>
    </source>
</evidence>
<dbReference type="Proteomes" id="UP001576780">
    <property type="component" value="Unassembled WGS sequence"/>
</dbReference>
<organism evidence="2 3">
    <name type="scientific">Floridaenema evergladense BLCC-F167</name>
    <dbReference type="NCBI Taxonomy" id="3153639"/>
    <lineage>
        <taxon>Bacteria</taxon>
        <taxon>Bacillati</taxon>
        <taxon>Cyanobacteriota</taxon>
        <taxon>Cyanophyceae</taxon>
        <taxon>Oscillatoriophycideae</taxon>
        <taxon>Aerosakkonematales</taxon>
        <taxon>Aerosakkonemataceae</taxon>
        <taxon>Floridanema</taxon>
        <taxon>Floridanema evergladense</taxon>
    </lineage>
</organism>
<proteinExistence type="predicted"/>
<accession>A0ABV4WVG8</accession>
<keyword evidence="1" id="KW-0812">Transmembrane</keyword>
<comment type="caution">
    <text evidence="2">The sequence shown here is derived from an EMBL/GenBank/DDBJ whole genome shotgun (WGS) entry which is preliminary data.</text>
</comment>
<feature type="transmembrane region" description="Helical" evidence="1">
    <location>
        <begin position="76"/>
        <end position="96"/>
    </location>
</feature>
<keyword evidence="1" id="KW-0472">Membrane</keyword>
<evidence type="ECO:0008006" key="4">
    <source>
        <dbReference type="Google" id="ProtNLM"/>
    </source>
</evidence>
<keyword evidence="3" id="KW-1185">Reference proteome</keyword>
<feature type="transmembrane region" description="Helical" evidence="1">
    <location>
        <begin position="46"/>
        <end position="70"/>
    </location>
</feature>
<name>A0ABV4WVG8_9CYAN</name>
<protein>
    <recommendedName>
        <fullName evidence="4">Transmembrane protein</fullName>
    </recommendedName>
</protein>
<sequence length="120" mass="13579">MFDFHHLCEFSRLNCTAICAFLIPANLLATLQTIILVGLNRSWMQLASAITIAITLAVVMIWHVLTWFMIGVVMLPTYILLTLGSVCLVINFWTIVNRKSMRQLLTEVRLLAADSLGWVK</sequence>
<reference evidence="2 3" key="1">
    <citation type="submission" date="2024-09" db="EMBL/GenBank/DDBJ databases">
        <title>Floridaenema gen nov. (Aerosakkonemataceae, Aerosakkonematales ord. nov., Cyanobacteria) from benthic tropical and subtropical fresh waters, with the description of four new species.</title>
        <authorList>
            <person name="Moretto J.A."/>
            <person name="Berthold D.E."/>
            <person name="Lefler F.W."/>
            <person name="Huang I.-S."/>
            <person name="Laughinghouse H. IV."/>
        </authorList>
    </citation>
    <scope>NUCLEOTIDE SEQUENCE [LARGE SCALE GENOMIC DNA]</scope>
    <source>
        <strain evidence="2 3">BLCC-F167</strain>
    </source>
</reference>
<gene>
    <name evidence="2" type="ORF">ACE1CA_31850</name>
</gene>
<evidence type="ECO:0000256" key="1">
    <source>
        <dbReference type="SAM" id="Phobius"/>
    </source>
</evidence>
<evidence type="ECO:0000313" key="2">
    <source>
        <dbReference type="EMBL" id="MFB2839109.1"/>
    </source>
</evidence>
<feature type="transmembrane region" description="Helical" evidence="1">
    <location>
        <begin position="20"/>
        <end position="39"/>
    </location>
</feature>
<dbReference type="EMBL" id="JBHFNT010000294">
    <property type="protein sequence ID" value="MFB2839109.1"/>
    <property type="molecule type" value="Genomic_DNA"/>
</dbReference>
<dbReference type="RefSeq" id="WP_413281398.1">
    <property type="nucleotide sequence ID" value="NZ_JBHFNT010000294.1"/>
</dbReference>
<keyword evidence="1" id="KW-1133">Transmembrane helix</keyword>